<sequence>MKSIILVSALLLAFCHGEPSPTIIPIEGGVQGDGITTRYWDCCATSCAWDQIVHTKNGQPVQTCQKDGRTPSTKENNAQSGCAVGGVAYSCSNQVAWLVNSTLAYGFSAASFTGGVDVAQCCMCVLLSFKGQLAGKQFLVQVTNTGSDLHQNQFDLAIPGGGVGIFTLGCSSQWGAPETGWGDRYGGVHTEEECNQLPADLQEGCKFRFTYMEGVSNPDVSFQQVQCPSELVAITGCGDLE</sequence>
<evidence type="ECO:0000256" key="3">
    <source>
        <dbReference type="ARBA" id="ARBA00012601"/>
    </source>
</evidence>
<evidence type="ECO:0000256" key="9">
    <source>
        <dbReference type="PROSITE-ProRule" id="PRU10069"/>
    </source>
</evidence>
<protein>
    <recommendedName>
        <fullName evidence="3 9">Cellulase</fullName>
        <ecNumber evidence="3 9">3.2.1.4</ecNumber>
    </recommendedName>
</protein>
<dbReference type="InterPro" id="IPR036908">
    <property type="entry name" value="RlpA-like_sf"/>
</dbReference>
<dbReference type="PANTHER" id="PTHR39730:SF1">
    <property type="entry name" value="ENDOGLUCANASE 1"/>
    <property type="match status" value="1"/>
</dbReference>
<organism evidence="12">
    <name type="scientific">Chrysomela tremula</name>
    <name type="common">Leaf beetle</name>
    <dbReference type="NCBI Taxonomy" id="63687"/>
    <lineage>
        <taxon>Eukaryota</taxon>
        <taxon>Metazoa</taxon>
        <taxon>Ecdysozoa</taxon>
        <taxon>Arthropoda</taxon>
        <taxon>Hexapoda</taxon>
        <taxon>Insecta</taxon>
        <taxon>Pterygota</taxon>
        <taxon>Neoptera</taxon>
        <taxon>Endopterygota</taxon>
        <taxon>Coleoptera</taxon>
        <taxon>Polyphaga</taxon>
        <taxon>Cucujiformia</taxon>
        <taxon>Chrysomeloidea</taxon>
        <taxon>Chrysomelidae</taxon>
        <taxon>Chrysomelinae</taxon>
        <taxon>Chrysomelini</taxon>
        <taxon>Chrysomela</taxon>
    </lineage>
</organism>
<comment type="similarity">
    <text evidence="2">Belongs to the glycosyl hydrolase 45 (cellulase K) family.</text>
</comment>
<comment type="catalytic activity">
    <reaction evidence="1 9">
        <text>Endohydrolysis of (1-&gt;4)-beta-D-glucosidic linkages in cellulose, lichenin and cereal beta-D-glucans.</text>
        <dbReference type="EC" id="3.2.1.4"/>
    </reaction>
</comment>
<reference evidence="12" key="1">
    <citation type="journal article" date="2019" name="BMC Evol. Biol.">
        <title>Functional diversification of horizontally acquired glycoside hydrolase family 45 (GH45) proteins in Phytophaga beetles.</title>
        <authorList>
            <person name="Busch A."/>
            <person name="Danchin E.G.J."/>
            <person name="Pauchet Y."/>
        </authorList>
    </citation>
    <scope>NUCLEOTIDE SEQUENCE</scope>
</reference>
<evidence type="ECO:0000256" key="7">
    <source>
        <dbReference type="ARBA" id="ARBA00023295"/>
    </source>
</evidence>
<keyword evidence="4 12" id="KW-0378">Hydrolase</keyword>
<evidence type="ECO:0000313" key="12">
    <source>
        <dbReference type="EMBL" id="QCF40862.1"/>
    </source>
</evidence>
<dbReference type="InterPro" id="IPR000334">
    <property type="entry name" value="Glyco_hydro_45"/>
</dbReference>
<evidence type="ECO:0000256" key="8">
    <source>
        <dbReference type="ARBA" id="ARBA00023326"/>
    </source>
</evidence>
<keyword evidence="6" id="KW-0119">Carbohydrate metabolism</keyword>
<dbReference type="SUPFAM" id="SSF50685">
    <property type="entry name" value="Barwin-like endoglucanases"/>
    <property type="match status" value="1"/>
</dbReference>
<feature type="signal peptide" evidence="10">
    <location>
        <begin position="1"/>
        <end position="17"/>
    </location>
</feature>
<dbReference type="EC" id="3.2.1.4" evidence="3 9"/>
<keyword evidence="8" id="KW-0624">Polysaccharide degradation</keyword>
<dbReference type="GO" id="GO:0030245">
    <property type="term" value="P:cellulose catabolic process"/>
    <property type="evidence" value="ECO:0007669"/>
    <property type="project" value="UniProtKB-KW"/>
</dbReference>
<evidence type="ECO:0000256" key="10">
    <source>
        <dbReference type="SAM" id="SignalP"/>
    </source>
</evidence>
<accession>A0A4D6Q5X5</accession>
<dbReference type="PROSITE" id="PS01140">
    <property type="entry name" value="GLYCOSYL_HYDROL_F45"/>
    <property type="match status" value="1"/>
</dbReference>
<dbReference type="Gene3D" id="2.40.40.10">
    <property type="entry name" value="RlpA-like domain"/>
    <property type="match status" value="1"/>
</dbReference>
<name>A0A4D6Q5X5_CHRTR</name>
<evidence type="ECO:0000256" key="6">
    <source>
        <dbReference type="ARBA" id="ARBA00023277"/>
    </source>
</evidence>
<dbReference type="PANTHER" id="PTHR39730">
    <property type="entry name" value="ENDOGLUCANASE 1"/>
    <property type="match status" value="1"/>
</dbReference>
<keyword evidence="10" id="KW-0732">Signal</keyword>
<feature type="domain" description="Glycosyl hydrolases family 45 active site" evidence="11">
    <location>
        <begin position="36"/>
        <end position="47"/>
    </location>
</feature>
<feature type="active site" description="Nucleophile" evidence="9">
    <location>
        <position position="41"/>
    </location>
</feature>
<evidence type="ECO:0000256" key="5">
    <source>
        <dbReference type="ARBA" id="ARBA00023001"/>
    </source>
</evidence>
<dbReference type="GO" id="GO:0008810">
    <property type="term" value="F:cellulase activity"/>
    <property type="evidence" value="ECO:0007669"/>
    <property type="project" value="UniProtKB-EC"/>
</dbReference>
<keyword evidence="7" id="KW-0326">Glycosidase</keyword>
<dbReference type="AlphaFoldDB" id="A0A4D6Q5X5"/>
<evidence type="ECO:0000256" key="2">
    <source>
        <dbReference type="ARBA" id="ARBA00007793"/>
    </source>
</evidence>
<feature type="chain" id="PRO_5020023009" description="Cellulase" evidence="10">
    <location>
        <begin position="18"/>
        <end position="241"/>
    </location>
</feature>
<keyword evidence="5" id="KW-0136">Cellulose degradation</keyword>
<dbReference type="InterPro" id="IPR052288">
    <property type="entry name" value="GH45_Enzymes"/>
</dbReference>
<dbReference type="Pfam" id="PF02015">
    <property type="entry name" value="Glyco_hydro_45"/>
    <property type="match status" value="1"/>
</dbReference>
<evidence type="ECO:0000256" key="4">
    <source>
        <dbReference type="ARBA" id="ARBA00022801"/>
    </source>
</evidence>
<gene>
    <name evidence="12" type="primary">GH45-3</name>
</gene>
<evidence type="ECO:0000259" key="11">
    <source>
        <dbReference type="PROSITE" id="PS01140"/>
    </source>
</evidence>
<evidence type="ECO:0000256" key="1">
    <source>
        <dbReference type="ARBA" id="ARBA00000966"/>
    </source>
</evidence>
<dbReference type="EMBL" id="MH892457">
    <property type="protein sequence ID" value="QCF40862.1"/>
    <property type="molecule type" value="mRNA"/>
</dbReference>
<proteinExistence type="evidence at transcript level"/>